<dbReference type="EMBL" id="ADGI01000050">
    <property type="protein sequence ID" value="EGV30704.1"/>
    <property type="molecule type" value="Genomic_DNA"/>
</dbReference>
<evidence type="ECO:0008006" key="4">
    <source>
        <dbReference type="Google" id="ProtNLM"/>
    </source>
</evidence>
<protein>
    <recommendedName>
        <fullName evidence="4">Outer membrane protein beta-barrel domain-containing protein</fullName>
    </recommendedName>
</protein>
<keyword evidence="3" id="KW-1185">Reference proteome</keyword>
<evidence type="ECO:0000256" key="1">
    <source>
        <dbReference type="SAM" id="SignalP"/>
    </source>
</evidence>
<evidence type="ECO:0000313" key="3">
    <source>
        <dbReference type="Proteomes" id="UP000005141"/>
    </source>
</evidence>
<accession>G1WCD4</accession>
<dbReference type="OrthoDB" id="1034252at2"/>
<dbReference type="Proteomes" id="UP000005141">
    <property type="component" value="Unassembled WGS sequence"/>
</dbReference>
<reference evidence="2 3" key="1">
    <citation type="submission" date="2011-07" db="EMBL/GenBank/DDBJ databases">
        <title>The Genome Sequence of Prevotella oulorum F0390.</title>
        <authorList>
            <consortium name="The Broad Institute Genome Sequencing Platform"/>
            <consortium name="The Broad Institute Genome Sequencing Center for Infectious Disease"/>
            <person name="Earl A."/>
            <person name="Ward D."/>
            <person name="Feldgarden M."/>
            <person name="Gevers D."/>
            <person name="Izard J."/>
            <person name="Ganesan A."/>
            <person name="Baranova O.V."/>
            <person name="Blanton J.M."/>
            <person name="Tanner A.C."/>
            <person name="Dewhirst F.E."/>
            <person name="Young S.K."/>
            <person name="Zeng Q."/>
            <person name="Gargeya S."/>
            <person name="Fitzgerald M."/>
            <person name="Haas B."/>
            <person name="Abouelleil A."/>
            <person name="Alvarado L."/>
            <person name="Arachchi H.M."/>
            <person name="Berlin A."/>
            <person name="Brown A."/>
            <person name="Chapman S.B."/>
            <person name="Chen Z."/>
            <person name="Dunbar C."/>
            <person name="Freedman E."/>
            <person name="Gearin G."/>
            <person name="Gellesch M."/>
            <person name="Goldberg J."/>
            <person name="Griggs A."/>
            <person name="Gujja S."/>
            <person name="Heiman D."/>
            <person name="Howarth C."/>
            <person name="Larson L."/>
            <person name="Lui A."/>
            <person name="MacDonald P.J.P."/>
            <person name="Mehta T."/>
            <person name="Montmayeur A."/>
            <person name="Murphy C."/>
            <person name="Neiman D."/>
            <person name="Pearson M."/>
            <person name="Priest M."/>
            <person name="Roberts A."/>
            <person name="Saif S."/>
            <person name="Shea T."/>
            <person name="Shenoy N."/>
            <person name="Sisk P."/>
            <person name="Stolte C."/>
            <person name="Sykes S."/>
            <person name="Wortman J."/>
            <person name="Nusbaum C."/>
            <person name="Birren B."/>
        </authorList>
    </citation>
    <scope>NUCLEOTIDE SEQUENCE [LARGE SCALE GENOMIC DNA]</scope>
    <source>
        <strain evidence="2 3">F0390</strain>
    </source>
</reference>
<evidence type="ECO:0000313" key="2">
    <source>
        <dbReference type="EMBL" id="EGV30704.1"/>
    </source>
</evidence>
<dbReference type="PATRIC" id="fig|702438.4.peg.1537"/>
<organism evidence="2 3">
    <name type="scientific">Segatella oulorum F0390</name>
    <dbReference type="NCBI Taxonomy" id="702438"/>
    <lineage>
        <taxon>Bacteria</taxon>
        <taxon>Pseudomonadati</taxon>
        <taxon>Bacteroidota</taxon>
        <taxon>Bacteroidia</taxon>
        <taxon>Bacteroidales</taxon>
        <taxon>Prevotellaceae</taxon>
        <taxon>Segatella</taxon>
    </lineage>
</organism>
<dbReference type="RefSeq" id="WP_004380528.1">
    <property type="nucleotide sequence ID" value="NZ_JH114216.1"/>
</dbReference>
<proteinExistence type="predicted"/>
<gene>
    <name evidence="2" type="ORF">HMPREF9431_01485</name>
</gene>
<dbReference type="AlphaFoldDB" id="G1WCD4"/>
<feature type="signal peptide" evidence="1">
    <location>
        <begin position="1"/>
        <end position="22"/>
    </location>
</feature>
<dbReference type="HOGENOM" id="CLU_119395_0_0_10"/>
<dbReference type="GeneID" id="95426102"/>
<sequence length="186" mass="20868">MNKRFNKVFLSLLLLVISNAYAYGQASKSISLELGGASTVFGFHYDARFSAYTNWGYRVGLSFLRSKSDDYFGAVTRGINGYTIPFAVNYLTGKGKHHFEVGTGFDIGLYRCHFLDWQDNEVKETRVGSFVFEDLGYRYQDSKGLLLRAGLNISIPFVAQIAGTNILYAARKTSFVYPYIGVGYAF</sequence>
<name>G1WCD4_9BACT</name>
<keyword evidence="1" id="KW-0732">Signal</keyword>
<feature type="chain" id="PRO_5003424883" description="Outer membrane protein beta-barrel domain-containing protein" evidence="1">
    <location>
        <begin position="23"/>
        <end position="186"/>
    </location>
</feature>
<comment type="caution">
    <text evidence="2">The sequence shown here is derived from an EMBL/GenBank/DDBJ whole genome shotgun (WGS) entry which is preliminary data.</text>
</comment>